<dbReference type="EMBL" id="JANBUN010001932">
    <property type="protein sequence ID" value="KAJ2796244.1"/>
    <property type="molecule type" value="Genomic_DNA"/>
</dbReference>
<feature type="non-terminal residue" evidence="1">
    <location>
        <position position="641"/>
    </location>
</feature>
<keyword evidence="2" id="KW-1185">Reference proteome</keyword>
<sequence length="641" mass="64883">TTHRAARESSNAPAKAAPRTQHAAPGAAADGEHGPSRPLHIQRRQPPSKIPASSSVRPKAAPGSAPRSPDAQRTHNAAAAADKASTMSRAAASNFLHPHLRRRSRSGVFDGPSPPDSANPADADAAAAAAVRRAEAAVTANAVPATIGVSASKGRPGAARPGFPGDRAYPHRQAYGPGGNGGSAVPATSAAAGVAGRPRRMTHQATRLTIDPERARVGGGGGALRHGPATATEAGPSGGRCFDRTPPNPDLQASGSGHQPDSADDAANPGAAGLRTKVSATLAGAQRPLQAKLETAARPAGAAYRGSRPSMGGAGTRLPTWRTQQAVRESDGRGSSGNSTPHRASSTYTGIPGAKAGARDGSSQATLQERSGDENGSRSSGNAAGQQQRLRPAQSKPTQIRPTPASGGPGPGRMSSSVSAIGIGSYNPSAQPGRAAPRAGAAAASVVGVGPTQPAAGPGAAGQGVRSQVASYQQRFGGPQNPASVVSTATAPARQAAGGVPTGARQQQQQQQPLPPPMQPPHPSQQQPQQPFAGSAGPSRAQSAAHSSSRQSGPVSGRASAGGVPPLTPHEAIARFGHQLSGPERIEILDYPHVYYVGNAKARLGARNGFVYDDERGDYIIHLHDHMLYRYELLEVLGKGS</sequence>
<gene>
    <name evidence="1" type="primary">DYRK3</name>
    <name evidence="1" type="ORF">H4R21_004790</name>
</gene>
<dbReference type="EC" id="2.7.12.1" evidence="1"/>
<reference evidence="1" key="1">
    <citation type="submission" date="2022-07" db="EMBL/GenBank/DDBJ databases">
        <title>Phylogenomic reconstructions and comparative analyses of Kickxellomycotina fungi.</title>
        <authorList>
            <person name="Reynolds N.K."/>
            <person name="Stajich J.E."/>
            <person name="Barry K."/>
            <person name="Grigoriev I.V."/>
            <person name="Crous P."/>
            <person name="Smith M.E."/>
        </authorList>
    </citation>
    <scope>NUCLEOTIDE SEQUENCE</scope>
    <source>
        <strain evidence="1">BCRC 34780</strain>
    </source>
</reference>
<feature type="non-terminal residue" evidence="1">
    <location>
        <position position="1"/>
    </location>
</feature>
<evidence type="ECO:0000313" key="1">
    <source>
        <dbReference type="EMBL" id="KAJ2796244.1"/>
    </source>
</evidence>
<organism evidence="1 2">
    <name type="scientific">Coemansia helicoidea</name>
    <dbReference type="NCBI Taxonomy" id="1286919"/>
    <lineage>
        <taxon>Eukaryota</taxon>
        <taxon>Fungi</taxon>
        <taxon>Fungi incertae sedis</taxon>
        <taxon>Zoopagomycota</taxon>
        <taxon>Kickxellomycotina</taxon>
        <taxon>Kickxellomycetes</taxon>
        <taxon>Kickxellales</taxon>
        <taxon>Kickxellaceae</taxon>
        <taxon>Coemansia</taxon>
    </lineage>
</organism>
<accession>A0ACC1KWB2</accession>
<evidence type="ECO:0000313" key="2">
    <source>
        <dbReference type="Proteomes" id="UP001140087"/>
    </source>
</evidence>
<proteinExistence type="predicted"/>
<name>A0ACC1KWB2_9FUNG</name>
<comment type="caution">
    <text evidence="1">The sequence shown here is derived from an EMBL/GenBank/DDBJ whole genome shotgun (WGS) entry which is preliminary data.</text>
</comment>
<protein>
    <submittedName>
        <fullName evidence="1">Dual specificity tyrosine-phosphorylation-regulated kinase 3</fullName>
        <ecNumber evidence="1">2.7.12.1</ecNumber>
    </submittedName>
</protein>
<dbReference type="Proteomes" id="UP001140087">
    <property type="component" value="Unassembled WGS sequence"/>
</dbReference>
<keyword evidence="1" id="KW-0418">Kinase</keyword>
<keyword evidence="1" id="KW-0808">Transferase</keyword>